<gene>
    <name evidence="2" type="ORF">Q9L58_006231</name>
</gene>
<dbReference type="PANTHER" id="PTHR47843">
    <property type="entry name" value="BTB DOMAIN-CONTAINING PROTEIN-RELATED"/>
    <property type="match status" value="1"/>
</dbReference>
<accession>A0ABR3GFR8</accession>
<dbReference type="InterPro" id="IPR011333">
    <property type="entry name" value="SKP1/BTB/POZ_sf"/>
</dbReference>
<dbReference type="PROSITE" id="PS50097">
    <property type="entry name" value="BTB"/>
    <property type="match status" value="1"/>
</dbReference>
<evidence type="ECO:0000313" key="2">
    <source>
        <dbReference type="EMBL" id="KAL0634798.1"/>
    </source>
</evidence>
<feature type="domain" description="BTB" evidence="1">
    <location>
        <begin position="3"/>
        <end position="71"/>
    </location>
</feature>
<dbReference type="CDD" id="cd18186">
    <property type="entry name" value="BTB_POZ_ZBTB_KLHL-like"/>
    <property type="match status" value="1"/>
</dbReference>
<dbReference type="SUPFAM" id="SSF54695">
    <property type="entry name" value="POZ domain"/>
    <property type="match status" value="1"/>
</dbReference>
<evidence type="ECO:0000259" key="1">
    <source>
        <dbReference type="PROSITE" id="PS50097"/>
    </source>
</evidence>
<proteinExistence type="predicted"/>
<comment type="caution">
    <text evidence="2">The sequence shown here is derived from an EMBL/GenBank/DDBJ whole genome shotgun (WGS) entry which is preliminary data.</text>
</comment>
<dbReference type="Gene3D" id="3.30.710.10">
    <property type="entry name" value="Potassium Channel Kv1.1, Chain A"/>
    <property type="match status" value="1"/>
</dbReference>
<dbReference type="EMBL" id="JBBBZM010000084">
    <property type="protein sequence ID" value="KAL0634798.1"/>
    <property type="molecule type" value="Genomic_DNA"/>
</dbReference>
<reference evidence="2 3" key="1">
    <citation type="submission" date="2024-02" db="EMBL/GenBank/DDBJ databases">
        <title>Discinaceae phylogenomics.</title>
        <authorList>
            <person name="Dirks A.C."/>
            <person name="James T.Y."/>
        </authorList>
    </citation>
    <scope>NUCLEOTIDE SEQUENCE [LARGE SCALE GENOMIC DNA]</scope>
    <source>
        <strain evidence="2 3">ACD0624</strain>
    </source>
</reference>
<sequence length="192" mass="21130">MSPVVTLLVGADNVVFHASEATLCRVPFFRAALQGQSEHAAEKRIWLPEDVPPILSALLEHLYTGTYTYNRTIFDGTLTHDLPEGRFHVSVYAVATKYRWQPLVKAAVRNFLVVLPVLSGIDIVRLWKAAYEAGLTMSVCDSDGRLADFQMLLPKLLQGLYVTDTAEMESTIADLPSLANDIIQLLVAASGN</sequence>
<dbReference type="InterPro" id="IPR000210">
    <property type="entry name" value="BTB/POZ_dom"/>
</dbReference>
<keyword evidence="3" id="KW-1185">Reference proteome</keyword>
<organism evidence="2 3">
    <name type="scientific">Discina gigas</name>
    <dbReference type="NCBI Taxonomy" id="1032678"/>
    <lineage>
        <taxon>Eukaryota</taxon>
        <taxon>Fungi</taxon>
        <taxon>Dikarya</taxon>
        <taxon>Ascomycota</taxon>
        <taxon>Pezizomycotina</taxon>
        <taxon>Pezizomycetes</taxon>
        <taxon>Pezizales</taxon>
        <taxon>Discinaceae</taxon>
        <taxon>Discina</taxon>
    </lineage>
</organism>
<protein>
    <recommendedName>
        <fullName evidence="1">BTB domain-containing protein</fullName>
    </recommendedName>
</protein>
<name>A0ABR3GFR8_9PEZI</name>
<evidence type="ECO:0000313" key="3">
    <source>
        <dbReference type="Proteomes" id="UP001447188"/>
    </source>
</evidence>
<dbReference type="Pfam" id="PF00651">
    <property type="entry name" value="BTB"/>
    <property type="match status" value="1"/>
</dbReference>
<dbReference type="Proteomes" id="UP001447188">
    <property type="component" value="Unassembled WGS sequence"/>
</dbReference>